<evidence type="ECO:0000313" key="2">
    <source>
        <dbReference type="EMBL" id="SFS11756.1"/>
    </source>
</evidence>
<protein>
    <submittedName>
        <fullName evidence="2">Uncharacterized protein</fullName>
    </submittedName>
</protein>
<reference evidence="2 3" key="1">
    <citation type="submission" date="2016-10" db="EMBL/GenBank/DDBJ databases">
        <authorList>
            <person name="de Groot N.N."/>
        </authorList>
    </citation>
    <scope>NUCLEOTIDE SEQUENCE [LARGE SCALE GENOMIC DNA]</scope>
    <source>
        <strain evidence="2 3">CGMCC 1.10457</strain>
    </source>
</reference>
<proteinExistence type="predicted"/>
<evidence type="ECO:0000256" key="1">
    <source>
        <dbReference type="SAM" id="MobiDB-lite"/>
    </source>
</evidence>
<feature type="compositionally biased region" description="Acidic residues" evidence="1">
    <location>
        <begin position="232"/>
        <end position="242"/>
    </location>
</feature>
<feature type="compositionally biased region" description="Low complexity" evidence="1">
    <location>
        <begin position="157"/>
        <end position="174"/>
    </location>
</feature>
<dbReference type="OrthoDB" id="271937at2157"/>
<dbReference type="RefSeq" id="WP_089818938.1">
    <property type="nucleotide sequence ID" value="NZ_FOZK01000005.1"/>
</dbReference>
<name>A0A1I6M7T0_9EURY</name>
<accession>A0A1I6M7T0</accession>
<feature type="region of interest" description="Disordered" evidence="1">
    <location>
        <begin position="156"/>
        <end position="242"/>
    </location>
</feature>
<dbReference type="Proteomes" id="UP000199062">
    <property type="component" value="Unassembled WGS sequence"/>
</dbReference>
<keyword evidence="3" id="KW-1185">Reference proteome</keyword>
<dbReference type="AlphaFoldDB" id="A0A1I6M7T0"/>
<organism evidence="2 3">
    <name type="scientific">Halomicrobium zhouii</name>
    <dbReference type="NCBI Taxonomy" id="767519"/>
    <lineage>
        <taxon>Archaea</taxon>
        <taxon>Methanobacteriati</taxon>
        <taxon>Methanobacteriota</taxon>
        <taxon>Stenosarchaea group</taxon>
        <taxon>Halobacteria</taxon>
        <taxon>Halobacteriales</taxon>
        <taxon>Haloarculaceae</taxon>
        <taxon>Halomicrobium</taxon>
    </lineage>
</organism>
<dbReference type="EMBL" id="FOZK01000005">
    <property type="protein sequence ID" value="SFS11756.1"/>
    <property type="molecule type" value="Genomic_DNA"/>
</dbReference>
<evidence type="ECO:0000313" key="3">
    <source>
        <dbReference type="Proteomes" id="UP000199062"/>
    </source>
</evidence>
<gene>
    <name evidence="2" type="ORF">SAMN05216559_3938</name>
</gene>
<sequence>MHTKLFALVAAVGMLGLAVGPGVAAAAASDSGNAAANEPLNVSVTQEMGVSISVTQNGTDVENATVDVAVVGNGSYDEAGTHTTNENGAILLSPPEEDVTIDVTASANNQTATTTASLTGTNGTDAAFGHQVSWFVQKLLGNGETDIGQQVSEFVRANNPGNAPDHAGPPAHAGPGDGNESVDENESANETNGGNGPPAHAGGPDEGDGDAEGSASGNGNGGGPPAHAGPGDDADEEDDADE</sequence>